<feature type="region of interest" description="Disordered" evidence="1">
    <location>
        <begin position="75"/>
        <end position="95"/>
    </location>
</feature>
<accession>A0A1X1Z2Y8</accession>
<comment type="caution">
    <text evidence="2">The sequence shown here is derived from an EMBL/GenBank/DDBJ whole genome shotgun (WGS) entry which is preliminary data.</text>
</comment>
<organism evidence="2 3">
    <name type="scientific">Mycobacterium palustre</name>
    <dbReference type="NCBI Taxonomy" id="153971"/>
    <lineage>
        <taxon>Bacteria</taxon>
        <taxon>Bacillati</taxon>
        <taxon>Actinomycetota</taxon>
        <taxon>Actinomycetes</taxon>
        <taxon>Mycobacteriales</taxon>
        <taxon>Mycobacteriaceae</taxon>
        <taxon>Mycobacterium</taxon>
        <taxon>Mycobacterium simiae complex</taxon>
    </lineage>
</organism>
<evidence type="ECO:0000313" key="2">
    <source>
        <dbReference type="EMBL" id="ORW17688.1"/>
    </source>
</evidence>
<proteinExistence type="predicted"/>
<evidence type="ECO:0000313" key="3">
    <source>
        <dbReference type="Proteomes" id="UP000193529"/>
    </source>
</evidence>
<sequence>MHATHTMTRAIAGALLSAGVAVTGFGLAEATASARPGLAPQVKWCPGQALPSSGEPITWDMSVCHEWHSISDPGHNPPYKVVEGSLPPQPGFPFP</sequence>
<dbReference type="Proteomes" id="UP000193529">
    <property type="component" value="Unassembled WGS sequence"/>
</dbReference>
<evidence type="ECO:0000256" key="1">
    <source>
        <dbReference type="SAM" id="MobiDB-lite"/>
    </source>
</evidence>
<dbReference type="OrthoDB" id="4727902at2"/>
<dbReference type="AlphaFoldDB" id="A0A1X1Z2Y8"/>
<protein>
    <submittedName>
        <fullName evidence="2">Uncharacterized protein</fullName>
    </submittedName>
</protein>
<name>A0A1X1Z2Y8_9MYCO</name>
<gene>
    <name evidence="2" type="ORF">AWC19_20620</name>
</gene>
<dbReference type="EMBL" id="LQPJ01000144">
    <property type="protein sequence ID" value="ORW17688.1"/>
    <property type="molecule type" value="Genomic_DNA"/>
</dbReference>
<reference evidence="2 3" key="1">
    <citation type="submission" date="2016-01" db="EMBL/GenBank/DDBJ databases">
        <title>The new phylogeny of the genus Mycobacterium.</title>
        <authorList>
            <person name="Tarcisio F."/>
            <person name="Conor M."/>
            <person name="Antonella G."/>
            <person name="Elisabetta G."/>
            <person name="Giulia F.S."/>
            <person name="Sara T."/>
            <person name="Anna F."/>
            <person name="Clotilde B."/>
            <person name="Roberto B."/>
            <person name="Veronica D.S."/>
            <person name="Fabio R."/>
            <person name="Monica P."/>
            <person name="Olivier J."/>
            <person name="Enrico T."/>
            <person name="Nicola S."/>
        </authorList>
    </citation>
    <scope>NUCLEOTIDE SEQUENCE [LARGE SCALE GENOMIC DNA]</scope>
    <source>
        <strain evidence="2 3">DSM 44572</strain>
    </source>
</reference>
<dbReference type="RefSeq" id="WP_085080980.1">
    <property type="nucleotide sequence ID" value="NZ_JACKRZ010000079.1"/>
</dbReference>
<keyword evidence="3" id="KW-1185">Reference proteome</keyword>